<comment type="subcellular location">
    <subcellularLocation>
        <location evidence="1">Cell outer membrane</location>
    </subcellularLocation>
</comment>
<evidence type="ECO:0000259" key="7">
    <source>
        <dbReference type="Pfam" id="PF14322"/>
    </source>
</evidence>
<dbReference type="STRING" id="407022.SAMN05661044_00305"/>
<keyword evidence="4" id="KW-0472">Membrane</keyword>
<dbReference type="CDD" id="cd08977">
    <property type="entry name" value="SusD"/>
    <property type="match status" value="1"/>
</dbReference>
<gene>
    <name evidence="8" type="ORF">SAMN05661044_00305</name>
</gene>
<evidence type="ECO:0000256" key="1">
    <source>
        <dbReference type="ARBA" id="ARBA00004442"/>
    </source>
</evidence>
<dbReference type="InterPro" id="IPR012944">
    <property type="entry name" value="SusD_RagB_dom"/>
</dbReference>
<proteinExistence type="inferred from homology"/>
<name>A0A1H7H837_OLID1</name>
<accession>A0A1H7H837</accession>
<reference evidence="9" key="1">
    <citation type="submission" date="2016-10" db="EMBL/GenBank/DDBJ databases">
        <authorList>
            <person name="Varghese N."/>
            <person name="Submissions S."/>
        </authorList>
    </citation>
    <scope>NUCLEOTIDE SEQUENCE [LARGE SCALE GENOMIC DNA]</scope>
    <source>
        <strain evidence="9">DSM 18733</strain>
    </source>
</reference>
<sequence>MMKKYIFLVCTTIFLLTMGGCSKDFLDKDPLDRLTADQYWKSKADFDMALTAIYGQLQNSIFSYGSPNWDVLTDNGYGQHNYNGSQGIVRGEIFPSSGGYIIDIYNACYSGIARANIFLEKLSAYEGGELDESNRARYAGEVRFIRAYYYYMLYACYGAVPIITEPLTLENQVQPKASAAEVLTQTLADLDAAISSLGSDLYAGGGGHAVKTSAQALKLRVLMYAAYDENGVPNQEMLTQASTLAKEIMAAGYTLAPAFESIFRDATQEGNPEIIFSIKFLAPDNATPMDQWYGDWAVVSPLPNIFNAFEAGDIRRDLTIFDKEVNFDGVIHRPSNNLPTGYGLKKFLTPGLIPYGYSTQSQQDWVMLRYAEVLLLFAEAENELSGPSDAVRTAVNALRERAKLQPIAAGLSKEGMREAIRQERRVELAFEGFRYFDLKRWRIAPEVLNNVKDGILTYVFEERFYQWPLPQTEIDKSQGILEQNSDY</sequence>
<evidence type="ECO:0000313" key="9">
    <source>
        <dbReference type="Proteomes" id="UP000199421"/>
    </source>
</evidence>
<dbReference type="Pfam" id="PF14322">
    <property type="entry name" value="SusD-like_3"/>
    <property type="match status" value="1"/>
</dbReference>
<feature type="domain" description="RagB/SusD" evidence="6">
    <location>
        <begin position="333"/>
        <end position="487"/>
    </location>
</feature>
<dbReference type="Proteomes" id="UP000199421">
    <property type="component" value="Unassembled WGS sequence"/>
</dbReference>
<dbReference type="GO" id="GO:0009279">
    <property type="term" value="C:cell outer membrane"/>
    <property type="evidence" value="ECO:0007669"/>
    <property type="project" value="UniProtKB-SubCell"/>
</dbReference>
<feature type="domain" description="SusD-like N-terminal" evidence="7">
    <location>
        <begin position="24"/>
        <end position="217"/>
    </location>
</feature>
<comment type="similarity">
    <text evidence="2">Belongs to the SusD family.</text>
</comment>
<dbReference type="InterPro" id="IPR011990">
    <property type="entry name" value="TPR-like_helical_dom_sf"/>
</dbReference>
<evidence type="ECO:0000256" key="2">
    <source>
        <dbReference type="ARBA" id="ARBA00006275"/>
    </source>
</evidence>
<evidence type="ECO:0000259" key="6">
    <source>
        <dbReference type="Pfam" id="PF07980"/>
    </source>
</evidence>
<keyword evidence="3" id="KW-0732">Signal</keyword>
<protein>
    <submittedName>
        <fullName evidence="8">Starch-binding associating with outer membrane</fullName>
    </submittedName>
</protein>
<dbReference type="Pfam" id="PF07980">
    <property type="entry name" value="SusD_RagB"/>
    <property type="match status" value="1"/>
</dbReference>
<organism evidence="8 9">
    <name type="scientific">Olivibacter domesticus</name>
    <name type="common">Pseudosphingobacterium domesticum</name>
    <dbReference type="NCBI Taxonomy" id="407022"/>
    <lineage>
        <taxon>Bacteria</taxon>
        <taxon>Pseudomonadati</taxon>
        <taxon>Bacteroidota</taxon>
        <taxon>Sphingobacteriia</taxon>
        <taxon>Sphingobacteriales</taxon>
        <taxon>Sphingobacteriaceae</taxon>
        <taxon>Olivibacter</taxon>
    </lineage>
</organism>
<evidence type="ECO:0000256" key="3">
    <source>
        <dbReference type="ARBA" id="ARBA00022729"/>
    </source>
</evidence>
<evidence type="ECO:0000313" key="8">
    <source>
        <dbReference type="EMBL" id="SEK46409.1"/>
    </source>
</evidence>
<dbReference type="RefSeq" id="WP_238383642.1">
    <property type="nucleotide sequence ID" value="NZ_FOAF01000001.1"/>
</dbReference>
<dbReference type="InterPro" id="IPR033985">
    <property type="entry name" value="SusD-like_N"/>
</dbReference>
<keyword evidence="9" id="KW-1185">Reference proteome</keyword>
<dbReference type="PROSITE" id="PS51257">
    <property type="entry name" value="PROKAR_LIPOPROTEIN"/>
    <property type="match status" value="1"/>
</dbReference>
<dbReference type="AlphaFoldDB" id="A0A1H7H837"/>
<evidence type="ECO:0000256" key="4">
    <source>
        <dbReference type="ARBA" id="ARBA00023136"/>
    </source>
</evidence>
<dbReference type="EMBL" id="FOAF01000001">
    <property type="protein sequence ID" value="SEK46409.1"/>
    <property type="molecule type" value="Genomic_DNA"/>
</dbReference>
<dbReference type="Gene3D" id="1.25.40.390">
    <property type="match status" value="1"/>
</dbReference>
<dbReference type="SUPFAM" id="SSF48452">
    <property type="entry name" value="TPR-like"/>
    <property type="match status" value="1"/>
</dbReference>
<keyword evidence="5" id="KW-0998">Cell outer membrane</keyword>
<evidence type="ECO:0000256" key="5">
    <source>
        <dbReference type="ARBA" id="ARBA00023237"/>
    </source>
</evidence>